<keyword evidence="7" id="KW-0547">Nucleotide-binding</keyword>
<evidence type="ECO:0000256" key="9">
    <source>
        <dbReference type="ARBA" id="ARBA00022840"/>
    </source>
</evidence>
<evidence type="ECO:0000256" key="3">
    <source>
        <dbReference type="ARBA" id="ARBA00012438"/>
    </source>
</evidence>
<dbReference type="CDD" id="cd00082">
    <property type="entry name" value="HisKA"/>
    <property type="match status" value="1"/>
</dbReference>
<dbReference type="InterPro" id="IPR004358">
    <property type="entry name" value="Sig_transdc_His_kin-like_C"/>
</dbReference>
<protein>
    <recommendedName>
        <fullName evidence="3">histidine kinase</fullName>
        <ecNumber evidence="3">2.7.13.3</ecNumber>
    </recommendedName>
</protein>
<dbReference type="InterPro" id="IPR036890">
    <property type="entry name" value="HATPase_C_sf"/>
</dbReference>
<dbReference type="InterPro" id="IPR003661">
    <property type="entry name" value="HisK_dim/P_dom"/>
</dbReference>
<reference evidence="15 16" key="1">
    <citation type="submission" date="2020-01" db="EMBL/GenBank/DDBJ databases">
        <authorList>
            <person name="Gulvik C.A."/>
            <person name="Batra D.G."/>
        </authorList>
    </citation>
    <scope>NUCLEOTIDE SEQUENCE [LARGE SCALE GENOMIC DNA]</scope>
    <source>
        <strain evidence="15 16">W9323</strain>
    </source>
</reference>
<dbReference type="SMART" id="SM00387">
    <property type="entry name" value="HATPase_c"/>
    <property type="match status" value="1"/>
</dbReference>
<keyword evidence="11" id="KW-0902">Two-component regulatory system</keyword>
<dbReference type="EMBL" id="CP048104">
    <property type="protein sequence ID" value="QKG85275.1"/>
    <property type="molecule type" value="Genomic_DNA"/>
</dbReference>
<keyword evidence="16" id="KW-1185">Reference proteome</keyword>
<dbReference type="InterPro" id="IPR036097">
    <property type="entry name" value="HisK_dim/P_sf"/>
</dbReference>
<dbReference type="Pfam" id="PF00512">
    <property type="entry name" value="HisKA"/>
    <property type="match status" value="1"/>
</dbReference>
<keyword evidence="9" id="KW-0067">ATP-binding</keyword>
<evidence type="ECO:0000256" key="10">
    <source>
        <dbReference type="ARBA" id="ARBA00022989"/>
    </source>
</evidence>
<dbReference type="InterPro" id="IPR003594">
    <property type="entry name" value="HATPase_dom"/>
</dbReference>
<dbReference type="RefSeq" id="WP_173223778.1">
    <property type="nucleotide sequence ID" value="NZ_CP048104.1"/>
</dbReference>
<evidence type="ECO:0000259" key="14">
    <source>
        <dbReference type="PROSITE" id="PS50109"/>
    </source>
</evidence>
<dbReference type="AlphaFoldDB" id="A0A7D4BIC2"/>
<dbReference type="Pfam" id="PF02518">
    <property type="entry name" value="HATPase_c"/>
    <property type="match status" value="1"/>
</dbReference>
<sequence>MNNDKMIILVIFQFIIITGLLLLEINGHLLGIWKTVLYTSLFVITASLLFIHFRSRTKLKLTITELKRVMEGNVKTRLFVKNDDHLFNEMIFSINELIDKLEQVQVETVKSQTARRRLLSNISHDIRTPVTSIIGYVDALKDGIATSQEEKQEYLTILSKKSNSLKQLIDEIFHMAKLEADEVRFNTELLDFAEVVRESLIEFLHELKKYGMELKVEIPEKNCWIMADRLSLVRMISNIIHNAIRYGKEGKVLGVKLTETPREYQLLIWDQGPGISKEHLENVFERMYRSDQSRNPKNGGSGLGLAITKALVEKNRGRIWAESIPWEKTTFGFSIPKYDHSN</sequence>
<evidence type="ECO:0000256" key="7">
    <source>
        <dbReference type="ARBA" id="ARBA00022741"/>
    </source>
</evidence>
<dbReference type="FunFam" id="1.10.287.130:FF:000001">
    <property type="entry name" value="Two-component sensor histidine kinase"/>
    <property type="match status" value="1"/>
</dbReference>
<comment type="catalytic activity">
    <reaction evidence="1">
        <text>ATP + protein L-histidine = ADP + protein N-phospho-L-histidine.</text>
        <dbReference type="EC" id="2.7.13.3"/>
    </reaction>
</comment>
<evidence type="ECO:0000256" key="1">
    <source>
        <dbReference type="ARBA" id="ARBA00000085"/>
    </source>
</evidence>
<dbReference type="KEGG" id="kpul:GXN76_12860"/>
<evidence type="ECO:0000256" key="5">
    <source>
        <dbReference type="ARBA" id="ARBA00022679"/>
    </source>
</evidence>
<name>A0A7D4BIC2_9BACL</name>
<keyword evidence="4" id="KW-0597">Phosphoprotein</keyword>
<dbReference type="InterPro" id="IPR005467">
    <property type="entry name" value="His_kinase_dom"/>
</dbReference>
<dbReference type="FunFam" id="3.30.565.10:FF:000006">
    <property type="entry name" value="Sensor histidine kinase WalK"/>
    <property type="match status" value="1"/>
</dbReference>
<feature type="transmembrane region" description="Helical" evidence="13">
    <location>
        <begin position="6"/>
        <end position="23"/>
    </location>
</feature>
<dbReference type="PROSITE" id="PS50109">
    <property type="entry name" value="HIS_KIN"/>
    <property type="match status" value="1"/>
</dbReference>
<dbReference type="PANTHER" id="PTHR45528:SF8">
    <property type="entry name" value="HISTIDINE KINASE"/>
    <property type="match status" value="1"/>
</dbReference>
<evidence type="ECO:0000256" key="8">
    <source>
        <dbReference type="ARBA" id="ARBA00022777"/>
    </source>
</evidence>
<evidence type="ECO:0000313" key="16">
    <source>
        <dbReference type="Proteomes" id="UP000503088"/>
    </source>
</evidence>
<evidence type="ECO:0000313" key="15">
    <source>
        <dbReference type="EMBL" id="QKG85275.1"/>
    </source>
</evidence>
<dbReference type="SMART" id="SM00388">
    <property type="entry name" value="HisKA"/>
    <property type="match status" value="1"/>
</dbReference>
<dbReference type="Gene3D" id="1.10.287.130">
    <property type="match status" value="1"/>
</dbReference>
<keyword evidence="6 13" id="KW-0812">Transmembrane</keyword>
<gene>
    <name evidence="15" type="ORF">GXN76_12860</name>
</gene>
<evidence type="ECO:0000256" key="11">
    <source>
        <dbReference type="ARBA" id="ARBA00023012"/>
    </source>
</evidence>
<keyword evidence="10 13" id="KW-1133">Transmembrane helix</keyword>
<keyword evidence="5" id="KW-0808">Transferase</keyword>
<feature type="domain" description="Histidine kinase" evidence="14">
    <location>
        <begin position="121"/>
        <end position="339"/>
    </location>
</feature>
<dbReference type="SUPFAM" id="SSF47384">
    <property type="entry name" value="Homodimeric domain of signal transducing histidine kinase"/>
    <property type="match status" value="1"/>
</dbReference>
<evidence type="ECO:0000256" key="6">
    <source>
        <dbReference type="ARBA" id="ARBA00022692"/>
    </source>
</evidence>
<dbReference type="PANTHER" id="PTHR45528">
    <property type="entry name" value="SENSOR HISTIDINE KINASE CPXA"/>
    <property type="match status" value="1"/>
</dbReference>
<dbReference type="Gene3D" id="3.30.565.10">
    <property type="entry name" value="Histidine kinase-like ATPase, C-terminal domain"/>
    <property type="match status" value="1"/>
</dbReference>
<evidence type="ECO:0000256" key="4">
    <source>
        <dbReference type="ARBA" id="ARBA00022553"/>
    </source>
</evidence>
<dbReference type="GO" id="GO:0000155">
    <property type="term" value="F:phosphorelay sensor kinase activity"/>
    <property type="evidence" value="ECO:0007669"/>
    <property type="project" value="InterPro"/>
</dbReference>
<comment type="subcellular location">
    <subcellularLocation>
        <location evidence="2">Cell membrane</location>
        <topology evidence="2">Multi-pass membrane protein</topology>
    </subcellularLocation>
</comment>
<accession>A0A7D4BIC2</accession>
<proteinExistence type="predicted"/>
<feature type="transmembrane region" description="Helical" evidence="13">
    <location>
        <begin position="35"/>
        <end position="53"/>
    </location>
</feature>
<keyword evidence="12 13" id="KW-0472">Membrane</keyword>
<dbReference type="EC" id="2.7.13.3" evidence="3"/>
<dbReference type="Proteomes" id="UP000503088">
    <property type="component" value="Chromosome"/>
</dbReference>
<evidence type="ECO:0000256" key="13">
    <source>
        <dbReference type="SAM" id="Phobius"/>
    </source>
</evidence>
<evidence type="ECO:0000256" key="2">
    <source>
        <dbReference type="ARBA" id="ARBA00004651"/>
    </source>
</evidence>
<evidence type="ECO:0000256" key="12">
    <source>
        <dbReference type="ARBA" id="ARBA00023136"/>
    </source>
</evidence>
<keyword evidence="8 15" id="KW-0418">Kinase</keyword>
<dbReference type="SUPFAM" id="SSF55874">
    <property type="entry name" value="ATPase domain of HSP90 chaperone/DNA topoisomerase II/histidine kinase"/>
    <property type="match status" value="1"/>
</dbReference>
<dbReference type="PRINTS" id="PR00344">
    <property type="entry name" value="BCTRLSENSOR"/>
</dbReference>
<dbReference type="InterPro" id="IPR050398">
    <property type="entry name" value="HssS/ArlS-like"/>
</dbReference>
<dbReference type="GO" id="GO:0005886">
    <property type="term" value="C:plasma membrane"/>
    <property type="evidence" value="ECO:0007669"/>
    <property type="project" value="UniProtKB-SubCell"/>
</dbReference>
<dbReference type="GO" id="GO:0005524">
    <property type="term" value="F:ATP binding"/>
    <property type="evidence" value="ECO:0007669"/>
    <property type="project" value="UniProtKB-KW"/>
</dbReference>
<organism evidence="15 16">
    <name type="scientific">Kroppenstedtia pulmonis</name>
    <dbReference type="NCBI Taxonomy" id="1380685"/>
    <lineage>
        <taxon>Bacteria</taxon>
        <taxon>Bacillati</taxon>
        <taxon>Bacillota</taxon>
        <taxon>Bacilli</taxon>
        <taxon>Bacillales</taxon>
        <taxon>Thermoactinomycetaceae</taxon>
        <taxon>Kroppenstedtia</taxon>
    </lineage>
</organism>